<dbReference type="RefSeq" id="WP_285980691.1">
    <property type="nucleotide sequence ID" value="NZ_JASVDS010000001.1"/>
</dbReference>
<feature type="region of interest" description="Disordered" evidence="1">
    <location>
        <begin position="276"/>
        <end position="297"/>
    </location>
</feature>
<dbReference type="EMBL" id="JASVDS010000001">
    <property type="protein sequence ID" value="MDL5030558.1"/>
    <property type="molecule type" value="Genomic_DNA"/>
</dbReference>
<gene>
    <name evidence="2" type="ORF">QRD43_01455</name>
</gene>
<proteinExistence type="predicted"/>
<dbReference type="InterPro" id="IPR029030">
    <property type="entry name" value="Caspase-like_dom_sf"/>
</dbReference>
<comment type="caution">
    <text evidence="2">The sequence shown here is derived from an EMBL/GenBank/DDBJ whole genome shotgun (WGS) entry which is preliminary data.</text>
</comment>
<protein>
    <submittedName>
        <fullName evidence="2">Caspase family protein</fullName>
    </submittedName>
</protein>
<organism evidence="2 3">
    <name type="scientific">Roseateles subflavus</name>
    <dbReference type="NCBI Taxonomy" id="3053353"/>
    <lineage>
        <taxon>Bacteria</taxon>
        <taxon>Pseudomonadati</taxon>
        <taxon>Pseudomonadota</taxon>
        <taxon>Betaproteobacteria</taxon>
        <taxon>Burkholderiales</taxon>
        <taxon>Sphaerotilaceae</taxon>
        <taxon>Roseateles</taxon>
    </lineage>
</organism>
<accession>A0ABT7LCG4</accession>
<name>A0ABT7LCG4_9BURK</name>
<dbReference type="Proteomes" id="UP001238603">
    <property type="component" value="Unassembled WGS sequence"/>
</dbReference>
<evidence type="ECO:0000313" key="3">
    <source>
        <dbReference type="Proteomes" id="UP001238603"/>
    </source>
</evidence>
<feature type="compositionally biased region" description="Low complexity" evidence="1">
    <location>
        <begin position="314"/>
        <end position="335"/>
    </location>
</feature>
<reference evidence="2 3" key="1">
    <citation type="submission" date="2023-06" db="EMBL/GenBank/DDBJ databases">
        <title>Pelomonas sp. APW6 16S ribosomal RNA gene genome sequencing and assembly.</title>
        <authorList>
            <person name="Woo H."/>
        </authorList>
    </citation>
    <scope>NUCLEOTIDE SEQUENCE [LARGE SCALE GENOMIC DNA]</scope>
    <source>
        <strain evidence="2 3">APW6</strain>
    </source>
</reference>
<feature type="region of interest" description="Disordered" evidence="1">
    <location>
        <begin position="311"/>
        <end position="372"/>
    </location>
</feature>
<keyword evidence="3" id="KW-1185">Reference proteome</keyword>
<dbReference type="Gene3D" id="3.40.50.1460">
    <property type="match status" value="1"/>
</dbReference>
<sequence>MARRACLAIGIGDAPPLTYLGGAVRAAEALGAWAKKAGYVTKVLTDKSRAVRLKDIETALAKLLPDREETDRLIISFAGHGVLNGLEDLWLLSQWLDENEAISISAMRHFLARYNLRQLVIVSDACRKASTSAETGLLTPHPGVRRGTCADRRLQTDLFRATSSYAAAFMLRGSSQADDRCLFSTLLVEALNGGAEEAFMQRDGRHCLFSDSLATWLDTAVPARAKQYGLELEPEIEPGLRFPDDLYVDALPEKKPRLAPWPDPAEIASISLDSRLSSGRLKPPPGGSWSTRHEPVPPLTLTALDLQSRKRLRAPPAKAAATPVRRPPVKAAAKPGQRPPMKAAARPGLRPPIKFSAKPPVPAGVRPSRQPGRSLTFAGILPAQSTPTPTGVRLKTVISRDREAAALQRAAAEGVAAAVRDGIAAQSRPAVAQIRAGFGLYGAQARAVWLGPGARAVNVKDGRWWRIESLRRTAAGRAKAQALEEAHPLLVELDDGRWAGAAAMPAFVATFGIDGAGVSSLVCRHRASKDTQGTEQAIAYRAAGTLSAAQLLALIIDLRAGKHQDPVLGVLAAYLHDRAGDLDNVIRTACYFVQFGQPIPFDIALLARLPARRRPDGLIEVAVPAVGAARAPREGKTVLPDYLRAATPAVTGLVAGAFPWLREGWSLLDPDDDSGLYPPELAALAKALTPALFTTLSAEGGRALVGMLERWGAEGGSP</sequence>
<evidence type="ECO:0000313" key="2">
    <source>
        <dbReference type="EMBL" id="MDL5030558.1"/>
    </source>
</evidence>
<dbReference type="SUPFAM" id="SSF52129">
    <property type="entry name" value="Caspase-like"/>
    <property type="match status" value="1"/>
</dbReference>
<evidence type="ECO:0000256" key="1">
    <source>
        <dbReference type="SAM" id="MobiDB-lite"/>
    </source>
</evidence>